<dbReference type="Gene3D" id="1.20.58.340">
    <property type="entry name" value="Magnesium transport protein CorA, transmembrane region"/>
    <property type="match status" value="1"/>
</dbReference>
<dbReference type="GO" id="GO:0016020">
    <property type="term" value="C:membrane"/>
    <property type="evidence" value="ECO:0007669"/>
    <property type="project" value="UniProtKB-SubCell"/>
</dbReference>
<dbReference type="Pfam" id="PF01544">
    <property type="entry name" value="CorA"/>
    <property type="match status" value="1"/>
</dbReference>
<proteinExistence type="predicted"/>
<keyword evidence="4 5" id="KW-0472">Membrane</keyword>
<dbReference type="AlphaFoldDB" id="A0A4Q4MDA7"/>
<gene>
    <name evidence="6" type="ORF">AA0114_g7617</name>
</gene>
<dbReference type="GO" id="GO:0046873">
    <property type="term" value="F:metal ion transmembrane transporter activity"/>
    <property type="evidence" value="ECO:0007669"/>
    <property type="project" value="InterPro"/>
</dbReference>
<name>A0A4Q4MDA7_9PLEO</name>
<reference evidence="7" key="1">
    <citation type="journal article" date="2019" name="bioRxiv">
        <title>Genomics, evolutionary history and diagnostics of the Alternaria alternata species group including apple and Asian pear pathotypes.</title>
        <authorList>
            <person name="Armitage A.D."/>
            <person name="Cockerton H.M."/>
            <person name="Sreenivasaprasad S."/>
            <person name="Woodhall J.W."/>
            <person name="Lane C.R."/>
            <person name="Harrison R.J."/>
            <person name="Clarkson J.P."/>
        </authorList>
    </citation>
    <scope>NUCLEOTIDE SEQUENCE [LARGE SCALE GENOMIC DNA]</scope>
    <source>
        <strain evidence="7">FERA 1082</strain>
    </source>
</reference>
<comment type="caution">
    <text evidence="6">The sequence shown here is derived from an EMBL/GenBank/DDBJ whole genome shotgun (WGS) entry which is preliminary data.</text>
</comment>
<evidence type="ECO:0000256" key="3">
    <source>
        <dbReference type="ARBA" id="ARBA00022989"/>
    </source>
</evidence>
<accession>A0A4Q4MDA7</accession>
<dbReference type="InterPro" id="IPR002523">
    <property type="entry name" value="MgTranspt_CorA/ZnTranspt_ZntB"/>
</dbReference>
<organism evidence="6 7">
    <name type="scientific">Alternaria tenuissima</name>
    <dbReference type="NCBI Taxonomy" id="119927"/>
    <lineage>
        <taxon>Eukaryota</taxon>
        <taxon>Fungi</taxon>
        <taxon>Dikarya</taxon>
        <taxon>Ascomycota</taxon>
        <taxon>Pezizomycotina</taxon>
        <taxon>Dothideomycetes</taxon>
        <taxon>Pleosporomycetidae</taxon>
        <taxon>Pleosporales</taxon>
        <taxon>Pleosporineae</taxon>
        <taxon>Pleosporaceae</taxon>
        <taxon>Alternaria</taxon>
        <taxon>Alternaria sect. Alternaria</taxon>
        <taxon>Alternaria alternata complex</taxon>
    </lineage>
</organism>
<keyword evidence="3 5" id="KW-1133">Transmembrane helix</keyword>
<comment type="subcellular location">
    <subcellularLocation>
        <location evidence="1">Membrane</location>
        <topology evidence="1">Multi-pass membrane protein</topology>
    </subcellularLocation>
</comment>
<feature type="transmembrane region" description="Helical" evidence="5">
    <location>
        <begin position="698"/>
        <end position="719"/>
    </location>
</feature>
<evidence type="ECO:0000313" key="6">
    <source>
        <dbReference type="EMBL" id="RYN47728.1"/>
    </source>
</evidence>
<evidence type="ECO:0000313" key="7">
    <source>
        <dbReference type="Proteomes" id="UP000292402"/>
    </source>
</evidence>
<dbReference type="Proteomes" id="UP000292402">
    <property type="component" value="Unassembled WGS sequence"/>
</dbReference>
<evidence type="ECO:0000256" key="1">
    <source>
        <dbReference type="ARBA" id="ARBA00004141"/>
    </source>
</evidence>
<dbReference type="EMBL" id="PDXA01000025">
    <property type="protein sequence ID" value="RYN47728.1"/>
    <property type="molecule type" value="Genomic_DNA"/>
</dbReference>
<evidence type="ECO:0000256" key="5">
    <source>
        <dbReference type="SAM" id="Phobius"/>
    </source>
</evidence>
<evidence type="ECO:0000256" key="4">
    <source>
        <dbReference type="ARBA" id="ARBA00023136"/>
    </source>
</evidence>
<keyword evidence="2 5" id="KW-0812">Transmembrane</keyword>
<dbReference type="InterPro" id="IPR045863">
    <property type="entry name" value="CorA_TM1_TM2"/>
</dbReference>
<sequence>MGRGGYNGGSASVDAPKSGNPYIFAADRELDANLLRRSRIVEAGDGLHNEHGAVQSEFGYILSVEPTVNSKQPARASFVRRILSIFRKTDRASSKVKPNIKWVSASHLYHTAPEGLGLDLANKYHLENPEAPTPWGDQYWRMQQEKHAPDSPWRHRRFPPDASSELPWDDQFRQPVLSHDRWKSRVDFNAFINSMDDESFGYLCLIREYATRALQGKAAEYSGLYKAIVSQTSREEDMSRMSVIEFEADGLRSRTFLTFDDFLIYVHKSFEEGETSSRRLFVLEDMPVRYICLLGSRLRIHPTVFARHYSTEESSTISDNIIGLPSVVQTSTENGLDYESDDEQLHKPYKRRSFTLRYPIVMPRVSAKQNPDLIRCPPWLKPNDRLRDQSANPRFIVERSLETPTSYDPWDTRGEISELEGQVTYWYREIAEKGWEGLLLVDPCLKDPSHLAVIEGSPYTNISRIIRYPELEDEEKADIALNPLQWHPSAAFTKYVLHDDVMIHFSVANAGPGGNPLSVTPFVRGFVISKWTAQLNHIRRSYSHTRAALFSKVPSCHRVGTGISVRHTVLWGADWKEWMFETMTRFTTDLYLYRLEVETNMRALGIDVDDPQSYGFVGKREAQMWRFLRSTCLDLQDMFQQLTNSYTQVIALREAQASNAQASSIRWLTVLGTLFVPISIVAGIMSMGGEFLPGEKKFWVFFAVACPVLLVIGAVLVVTLGRRAVSNWLCAHGFMT</sequence>
<feature type="transmembrane region" description="Helical" evidence="5">
    <location>
        <begin position="665"/>
        <end position="686"/>
    </location>
</feature>
<dbReference type="SUPFAM" id="SSF144083">
    <property type="entry name" value="Magnesium transport protein CorA, transmembrane region"/>
    <property type="match status" value="1"/>
</dbReference>
<evidence type="ECO:0000256" key="2">
    <source>
        <dbReference type="ARBA" id="ARBA00022692"/>
    </source>
</evidence>
<protein>
    <submittedName>
        <fullName evidence="6">Uncharacterized protein</fullName>
    </submittedName>
</protein>